<reference evidence="2 3" key="1">
    <citation type="submission" date="2020-06" db="EMBL/GenBank/DDBJ databases">
        <title>High-quality draft genome of sulfate reducer Desulfobacter latus type strain AcrS2 isolated from marine sediment.</title>
        <authorList>
            <person name="Hoppe M."/>
            <person name="Larsen C.K."/>
            <person name="Marshall I.P.G."/>
            <person name="Schramm A."/>
            <person name="Marietou A.G."/>
        </authorList>
    </citation>
    <scope>NUCLEOTIDE SEQUENCE [LARGE SCALE GENOMIC DNA]</scope>
    <source>
        <strain evidence="2 3">AcRS2</strain>
    </source>
</reference>
<dbReference type="GO" id="GO:0004519">
    <property type="term" value="F:endonuclease activity"/>
    <property type="evidence" value="ECO:0007669"/>
    <property type="project" value="UniProtKB-KW"/>
</dbReference>
<protein>
    <submittedName>
        <fullName evidence="2">HNH endonuclease</fullName>
    </submittedName>
</protein>
<organism evidence="2 3">
    <name type="scientific">Desulfobacter latus</name>
    <dbReference type="NCBI Taxonomy" id="2292"/>
    <lineage>
        <taxon>Bacteria</taxon>
        <taxon>Pseudomonadati</taxon>
        <taxon>Thermodesulfobacteriota</taxon>
        <taxon>Desulfobacteria</taxon>
        <taxon>Desulfobacterales</taxon>
        <taxon>Desulfobacteraceae</taxon>
        <taxon>Desulfobacter</taxon>
    </lineage>
</organism>
<feature type="domain" description="HNH" evidence="1">
    <location>
        <begin position="5"/>
        <end position="28"/>
    </location>
</feature>
<dbReference type="EMBL" id="JACADJ010000127">
    <property type="protein sequence ID" value="NWH06858.1"/>
    <property type="molecule type" value="Genomic_DNA"/>
</dbReference>
<dbReference type="Proteomes" id="UP000553343">
    <property type="component" value="Unassembled WGS sequence"/>
</dbReference>
<dbReference type="CDD" id="cd00085">
    <property type="entry name" value="HNHc"/>
    <property type="match status" value="1"/>
</dbReference>
<keyword evidence="2" id="KW-0255">Endonuclease</keyword>
<proteinExistence type="predicted"/>
<keyword evidence="2" id="KW-0378">Hydrolase</keyword>
<sequence length="29" mass="3255">MAKVLKGGKDTIENTIAICPNCHRKRHYG</sequence>
<keyword evidence="2" id="KW-0540">Nuclease</keyword>
<dbReference type="Pfam" id="PF01844">
    <property type="entry name" value="HNH"/>
    <property type="match status" value="1"/>
</dbReference>
<comment type="caution">
    <text evidence="2">The sequence shown here is derived from an EMBL/GenBank/DDBJ whole genome shotgun (WGS) entry which is preliminary data.</text>
</comment>
<accession>A0A850TDG2</accession>
<evidence type="ECO:0000259" key="1">
    <source>
        <dbReference type="Pfam" id="PF01844"/>
    </source>
</evidence>
<gene>
    <name evidence="2" type="ORF">HXW94_18060</name>
</gene>
<dbReference type="GO" id="GO:0003676">
    <property type="term" value="F:nucleic acid binding"/>
    <property type="evidence" value="ECO:0007669"/>
    <property type="project" value="InterPro"/>
</dbReference>
<keyword evidence="3" id="KW-1185">Reference proteome</keyword>
<dbReference type="AlphaFoldDB" id="A0A850TDG2"/>
<evidence type="ECO:0000313" key="2">
    <source>
        <dbReference type="EMBL" id="NWH06858.1"/>
    </source>
</evidence>
<dbReference type="InterPro" id="IPR002711">
    <property type="entry name" value="HNH"/>
</dbReference>
<dbReference type="InterPro" id="IPR003615">
    <property type="entry name" value="HNH_nuc"/>
</dbReference>
<name>A0A850TDG2_9BACT</name>
<evidence type="ECO:0000313" key="3">
    <source>
        <dbReference type="Proteomes" id="UP000553343"/>
    </source>
</evidence>
<dbReference type="GO" id="GO:0008270">
    <property type="term" value="F:zinc ion binding"/>
    <property type="evidence" value="ECO:0007669"/>
    <property type="project" value="InterPro"/>
</dbReference>